<dbReference type="InterPro" id="IPR023393">
    <property type="entry name" value="START-like_dom_sf"/>
</dbReference>
<dbReference type="InterPro" id="IPR019587">
    <property type="entry name" value="Polyketide_cyclase/dehydratase"/>
</dbReference>
<reference evidence="1 2" key="1">
    <citation type="journal article" date="2014" name="Int. J. Syst. Evol. Microbiol.">
        <title>Nocardioides zeae sp. nov., isolated from the stem of Zea mays.</title>
        <authorList>
            <person name="Glaeser S.P."/>
            <person name="McInroy J.A."/>
            <person name="Busse H.J."/>
            <person name="Kampfer P."/>
        </authorList>
    </citation>
    <scope>NUCLEOTIDE SEQUENCE [LARGE SCALE GENOMIC DNA]</scope>
    <source>
        <strain evidence="1 2">JCM 30728</strain>
    </source>
</reference>
<evidence type="ECO:0000313" key="1">
    <source>
        <dbReference type="EMBL" id="NEN80024.1"/>
    </source>
</evidence>
<keyword evidence="2" id="KW-1185">Reference proteome</keyword>
<accession>A0A6P0HP55</accession>
<protein>
    <submittedName>
        <fullName evidence="1">SRPBCC family protein</fullName>
    </submittedName>
</protein>
<dbReference type="PIRSF" id="PIRSF017371">
    <property type="entry name" value="UCP017371"/>
    <property type="match status" value="1"/>
</dbReference>
<dbReference type="Gene3D" id="3.30.530.20">
    <property type="match status" value="1"/>
</dbReference>
<dbReference type="EMBL" id="JAAGXA010000014">
    <property type="protein sequence ID" value="NEN80024.1"/>
    <property type="molecule type" value="Genomic_DNA"/>
</dbReference>
<dbReference type="AlphaFoldDB" id="A0A6P0HP55"/>
<organism evidence="1 2">
    <name type="scientific">Nocardioides zeae</name>
    <dbReference type="NCBI Taxonomy" id="1457234"/>
    <lineage>
        <taxon>Bacteria</taxon>
        <taxon>Bacillati</taxon>
        <taxon>Actinomycetota</taxon>
        <taxon>Actinomycetes</taxon>
        <taxon>Propionibacteriales</taxon>
        <taxon>Nocardioidaceae</taxon>
        <taxon>Nocardioides</taxon>
    </lineage>
</organism>
<dbReference type="InterPro" id="IPR014488">
    <property type="entry name" value="UCP017371"/>
</dbReference>
<dbReference type="Pfam" id="PF10604">
    <property type="entry name" value="Polyketide_cyc2"/>
    <property type="match status" value="1"/>
</dbReference>
<dbReference type="RefSeq" id="WP_163773605.1">
    <property type="nucleotide sequence ID" value="NZ_JAAGXA010000014.1"/>
</dbReference>
<sequence length="145" mass="15114">MAQVTAVAEAAVAAPPADVIAALADYTTTRPAILTDRYTDYAVLEGGTGSGTVATWRLHATEKRVRHVVADVTADATSVVEKDRNSTLVTRFDVAPSGAGSTVTATTTWQGAGGIGGFFERTFAPKGLRRIHEELLGNLAARLSA</sequence>
<evidence type="ECO:0000313" key="2">
    <source>
        <dbReference type="Proteomes" id="UP000468687"/>
    </source>
</evidence>
<dbReference type="Proteomes" id="UP000468687">
    <property type="component" value="Unassembled WGS sequence"/>
</dbReference>
<gene>
    <name evidence="1" type="ORF">G3T38_17305</name>
</gene>
<proteinExistence type="predicted"/>
<dbReference type="SUPFAM" id="SSF55961">
    <property type="entry name" value="Bet v1-like"/>
    <property type="match status" value="1"/>
</dbReference>
<name>A0A6P0HP55_9ACTN</name>
<comment type="caution">
    <text evidence="1">The sequence shown here is derived from an EMBL/GenBank/DDBJ whole genome shotgun (WGS) entry which is preliminary data.</text>
</comment>